<reference evidence="1 2" key="1">
    <citation type="submission" date="2020-08" db="EMBL/GenBank/DDBJ databases">
        <authorList>
            <person name="Koutsovoulos G."/>
            <person name="Danchin GJ E."/>
        </authorList>
    </citation>
    <scope>NUCLEOTIDE SEQUENCE [LARGE SCALE GENOMIC DNA]</scope>
</reference>
<dbReference type="AlphaFoldDB" id="A0A6V7UUW6"/>
<proteinExistence type="predicted"/>
<comment type="caution">
    <text evidence="1">The sequence shown here is derived from an EMBL/GenBank/DDBJ whole genome shotgun (WGS) entry which is preliminary data.</text>
</comment>
<sequence>MSKDQKIIEHEGTKYYKEKGRWYRLVQIEEDSVPADIKNKTTKISFPQETQLDIFKCLNFNQLVSFQQSSFYFKISLTNMEKNWQRRNLLSLNLYRPVYDEKWEKNKFVKVQVEHKFVEIEPHLYDFELSEQLKEKWEHGIDESIPMFFTFDDYEDIDIVVCELQQNYNEFYYLQLPKFPKNMEEMAIARFVFQLLFNCAFEYFEISCIIINPQMIELLFDEATNMPLQIHSQRTEIFHDEADCLNFAWNHLISNHLGIDLCFGDEEIMGVLLFKILAKGGNKFLNVTYEYPDVELYFSIVEYIETSQDISKVVKEIKFETMVKFSIEKAAKNKNKLKIEEDGKTTKFQLFNKHNPKIEFSVTIKVKEEN</sequence>
<gene>
    <name evidence="1" type="ORF">MENT_LOCUS17059</name>
</gene>
<evidence type="ECO:0000313" key="1">
    <source>
        <dbReference type="EMBL" id="CAD2165260.1"/>
    </source>
</evidence>
<accession>A0A6V7UUW6</accession>
<evidence type="ECO:0000313" key="2">
    <source>
        <dbReference type="Proteomes" id="UP000580250"/>
    </source>
</evidence>
<protein>
    <submittedName>
        <fullName evidence="1">Uncharacterized protein</fullName>
    </submittedName>
</protein>
<dbReference type="EMBL" id="CAJEWN010000109">
    <property type="protein sequence ID" value="CAD2165260.1"/>
    <property type="molecule type" value="Genomic_DNA"/>
</dbReference>
<dbReference type="Proteomes" id="UP000580250">
    <property type="component" value="Unassembled WGS sequence"/>
</dbReference>
<organism evidence="1 2">
    <name type="scientific">Meloidogyne enterolobii</name>
    <name type="common">Root-knot nematode worm</name>
    <name type="synonym">Meloidogyne mayaguensis</name>
    <dbReference type="NCBI Taxonomy" id="390850"/>
    <lineage>
        <taxon>Eukaryota</taxon>
        <taxon>Metazoa</taxon>
        <taxon>Ecdysozoa</taxon>
        <taxon>Nematoda</taxon>
        <taxon>Chromadorea</taxon>
        <taxon>Rhabditida</taxon>
        <taxon>Tylenchina</taxon>
        <taxon>Tylenchomorpha</taxon>
        <taxon>Tylenchoidea</taxon>
        <taxon>Meloidogynidae</taxon>
        <taxon>Meloidogyninae</taxon>
        <taxon>Meloidogyne</taxon>
    </lineage>
</organism>
<name>A0A6V7UUW6_MELEN</name>